<organism evidence="1 2">
    <name type="scientific">Methylobacterium aerolatum</name>
    <dbReference type="NCBI Taxonomy" id="418708"/>
    <lineage>
        <taxon>Bacteria</taxon>
        <taxon>Pseudomonadati</taxon>
        <taxon>Pseudomonadota</taxon>
        <taxon>Alphaproteobacteria</taxon>
        <taxon>Hyphomicrobiales</taxon>
        <taxon>Methylobacteriaceae</taxon>
        <taxon>Methylobacterium</taxon>
    </lineage>
</organism>
<gene>
    <name evidence="1" type="ORF">QO012_004300</name>
</gene>
<keyword evidence="2" id="KW-1185">Reference proteome</keyword>
<protein>
    <submittedName>
        <fullName evidence="1">Deoxyxylulose-5-phosphate synthase</fullName>
    </submittedName>
</protein>
<evidence type="ECO:0000313" key="2">
    <source>
        <dbReference type="Proteomes" id="UP001231124"/>
    </source>
</evidence>
<proteinExistence type="predicted"/>
<accession>A0ABU0I591</accession>
<dbReference type="EMBL" id="JAUSVP010000017">
    <property type="protein sequence ID" value="MDQ0449778.1"/>
    <property type="molecule type" value="Genomic_DNA"/>
</dbReference>
<feature type="non-terminal residue" evidence="1">
    <location>
        <position position="1"/>
    </location>
</feature>
<dbReference type="Proteomes" id="UP001231124">
    <property type="component" value="Unassembled WGS sequence"/>
</dbReference>
<sequence>TYQDHDKPEKMYAEAGLDAASIVKVVTDAMPSEKTEATDNVVSVRRRPR</sequence>
<comment type="caution">
    <text evidence="1">The sequence shown here is derived from an EMBL/GenBank/DDBJ whole genome shotgun (WGS) entry which is preliminary data.</text>
</comment>
<name>A0ABU0I591_9HYPH</name>
<evidence type="ECO:0000313" key="1">
    <source>
        <dbReference type="EMBL" id="MDQ0449778.1"/>
    </source>
</evidence>
<reference evidence="1 2" key="1">
    <citation type="submission" date="2023-07" db="EMBL/GenBank/DDBJ databases">
        <title>Genomic Encyclopedia of Type Strains, Phase IV (KMG-IV): sequencing the most valuable type-strain genomes for metagenomic binning, comparative biology and taxonomic classification.</title>
        <authorList>
            <person name="Goeker M."/>
        </authorList>
    </citation>
    <scope>NUCLEOTIDE SEQUENCE [LARGE SCALE GENOMIC DNA]</scope>
    <source>
        <strain evidence="1 2">DSM 19013</strain>
    </source>
</reference>